<accession>A0A0N7LRK7</accession>
<dbReference type="PIRSF" id="PIRSF032064">
    <property type="entry name" value="UCP032064"/>
    <property type="match status" value="1"/>
</dbReference>
<dbReference type="InterPro" id="IPR010593">
    <property type="entry name" value="DUF1159"/>
</dbReference>
<dbReference type="AlphaFoldDB" id="A0A0N7LRK7"/>
<evidence type="ECO:0000313" key="1">
    <source>
        <dbReference type="EMBL" id="CUH51092.1"/>
    </source>
</evidence>
<dbReference type="InterPro" id="IPR007922">
    <property type="entry name" value="DciA-like"/>
</dbReference>
<sequence length="171" mass="18958">MRRPTTKGFARTSSLLRDRIRKASETRGFAETRVLTHWAEIVGDDMARICRPVDVKYGRQSFGATLTILTTGAQAPILEMQKETLRARINAAYGYNAIAHLRITQTAPTGFADGQAQFGAAPQKERVKPDAQIQQEAARVTATFENADLRQALEQLAGNVLMKNKHTKKGF</sequence>
<dbReference type="Pfam" id="PF05258">
    <property type="entry name" value="DciA"/>
    <property type="match status" value="1"/>
</dbReference>
<evidence type="ECO:0000313" key="2">
    <source>
        <dbReference type="Proteomes" id="UP000054823"/>
    </source>
</evidence>
<keyword evidence="2" id="KW-1185">Reference proteome</keyword>
<dbReference type="PANTHER" id="PTHR36456">
    <property type="entry name" value="UPF0232 PROTEIN SCO3875"/>
    <property type="match status" value="1"/>
</dbReference>
<name>A0A0N7LRK7_9RHOB</name>
<proteinExistence type="predicted"/>
<protein>
    <submittedName>
        <fullName evidence="1">Zn-ribbon-containing, possibly RNA-binding protein and truncated derivatives</fullName>
    </submittedName>
</protein>
<dbReference type="Proteomes" id="UP000054823">
    <property type="component" value="Unassembled WGS sequence"/>
</dbReference>
<gene>
    <name evidence="1" type="ORF">SHM7688_00525</name>
</gene>
<dbReference type="PANTHER" id="PTHR36456:SF1">
    <property type="entry name" value="UPF0232 PROTEIN SCO3875"/>
    <property type="match status" value="1"/>
</dbReference>
<dbReference type="EMBL" id="CYPW01000006">
    <property type="protein sequence ID" value="CUH51092.1"/>
    <property type="molecule type" value="Genomic_DNA"/>
</dbReference>
<organism evidence="1 2">
    <name type="scientific">Shimia marina</name>
    <dbReference type="NCBI Taxonomy" id="321267"/>
    <lineage>
        <taxon>Bacteria</taxon>
        <taxon>Pseudomonadati</taxon>
        <taxon>Pseudomonadota</taxon>
        <taxon>Alphaproteobacteria</taxon>
        <taxon>Rhodobacterales</taxon>
        <taxon>Roseobacteraceae</taxon>
    </lineage>
</organism>
<reference evidence="1 2" key="1">
    <citation type="submission" date="2015-09" db="EMBL/GenBank/DDBJ databases">
        <authorList>
            <consortium name="Swine Surveillance"/>
        </authorList>
    </citation>
    <scope>NUCLEOTIDE SEQUENCE [LARGE SCALE GENOMIC DNA]</scope>
    <source>
        <strain evidence="1 2">CECT 7688</strain>
    </source>
</reference>
<dbReference type="STRING" id="321267.SHM7688_00525"/>